<reference evidence="5" key="1">
    <citation type="submission" date="2018-05" db="EMBL/GenBank/DDBJ databases">
        <authorList>
            <person name="Lanie J.A."/>
            <person name="Ng W.-L."/>
            <person name="Kazmierczak K.M."/>
            <person name="Andrzejewski T.M."/>
            <person name="Davidsen T.M."/>
            <person name="Wayne K.J."/>
            <person name="Tettelin H."/>
            <person name="Glass J.I."/>
            <person name="Rusch D."/>
            <person name="Podicherti R."/>
            <person name="Tsui H.-C.T."/>
            <person name="Winkler M.E."/>
        </authorList>
    </citation>
    <scope>NUCLEOTIDE SEQUENCE</scope>
</reference>
<comment type="cofactor">
    <cofactor evidence="1">
        <name>Fe(2+)</name>
        <dbReference type="ChEBI" id="CHEBI:29033"/>
    </cofactor>
</comment>
<evidence type="ECO:0000256" key="2">
    <source>
        <dbReference type="ARBA" id="ARBA00022723"/>
    </source>
</evidence>
<dbReference type="GO" id="GO:0051864">
    <property type="term" value="F:histone H3K36 demethylase activity"/>
    <property type="evidence" value="ECO:0007669"/>
    <property type="project" value="TreeGrafter"/>
</dbReference>
<dbReference type="InterPro" id="IPR039994">
    <property type="entry name" value="NO66-like"/>
</dbReference>
<dbReference type="CDD" id="cd02208">
    <property type="entry name" value="cupin_RmlC-like"/>
    <property type="match status" value="1"/>
</dbReference>
<evidence type="ECO:0000313" key="5">
    <source>
        <dbReference type="EMBL" id="SVA44213.1"/>
    </source>
</evidence>
<dbReference type="AlphaFoldDB" id="A0A381VX73"/>
<evidence type="ECO:0000256" key="1">
    <source>
        <dbReference type="ARBA" id="ARBA00001954"/>
    </source>
</evidence>
<dbReference type="GO" id="GO:0046872">
    <property type="term" value="F:metal ion binding"/>
    <property type="evidence" value="ECO:0007669"/>
    <property type="project" value="UniProtKB-KW"/>
</dbReference>
<dbReference type="PROSITE" id="PS51184">
    <property type="entry name" value="JMJC"/>
    <property type="match status" value="1"/>
</dbReference>
<protein>
    <recommendedName>
        <fullName evidence="4">JmjC domain-containing protein</fullName>
    </recommendedName>
</protein>
<dbReference type="PANTHER" id="PTHR13096:SF9">
    <property type="entry name" value="BIFUNCTIONAL LYSINE-SPECIFIC DEMETHYLASE AND HISTIDYL-HYDROXYLASE"/>
    <property type="match status" value="1"/>
</dbReference>
<dbReference type="EMBL" id="UINC01009889">
    <property type="protein sequence ID" value="SVA44213.1"/>
    <property type="molecule type" value="Genomic_DNA"/>
</dbReference>
<dbReference type="GO" id="GO:0005730">
    <property type="term" value="C:nucleolus"/>
    <property type="evidence" value="ECO:0007669"/>
    <property type="project" value="TreeGrafter"/>
</dbReference>
<dbReference type="PANTHER" id="PTHR13096">
    <property type="entry name" value="MINA53 MYC INDUCED NUCLEAR ANTIGEN"/>
    <property type="match status" value="1"/>
</dbReference>
<evidence type="ECO:0000259" key="4">
    <source>
        <dbReference type="PROSITE" id="PS51184"/>
    </source>
</evidence>
<organism evidence="5">
    <name type="scientific">marine metagenome</name>
    <dbReference type="NCBI Taxonomy" id="408172"/>
    <lineage>
        <taxon>unclassified sequences</taxon>
        <taxon>metagenomes</taxon>
        <taxon>ecological metagenomes</taxon>
    </lineage>
</organism>
<feature type="domain" description="JmjC" evidence="4">
    <location>
        <begin position="93"/>
        <end position="243"/>
    </location>
</feature>
<name>A0A381VX73_9ZZZZ</name>
<proteinExistence type="predicted"/>
<dbReference type="Pfam" id="PF08007">
    <property type="entry name" value="JmjC_2"/>
    <property type="match status" value="1"/>
</dbReference>
<accession>A0A381VX73</accession>
<dbReference type="InterPro" id="IPR003347">
    <property type="entry name" value="JmjC_dom"/>
</dbReference>
<sequence>MPLEAIIKDPLSYLISPICKTEFFKTYYEKEALLSKHNDANRFHGLLSIDRIDEIIASTELPPSSLDMVRKEPPIERSYYTFKNGNIDRGAVIRHYQEGATIILPQLHLADEILAKFCRSLENVFSSHVQTNIYLTPGSCQGFNTHFDDHDVFVIQLSGTKKWRLYQKPIDNPYRGESFNTKDYKSGELQKEFELKEGDCVYIPRGLMHDAISVGEKASLHITVGLIVKKWADLMLEALSEVAIRNPKFRRSLPPGFARPGYNNKSAKIYFDELINEFQKNSNFDEVFEVIKENFIRERNPNLRGSLIDTSSNFLKERQYIRRPNLQARLKRDGIEAIVICGGGDLRFELKAYKVLQVILSGEPFSAASLGESEDGSTLDMIKKLTAFGIIEPIEKT</sequence>
<dbReference type="SUPFAM" id="SSF51197">
    <property type="entry name" value="Clavaminate synthase-like"/>
    <property type="match status" value="1"/>
</dbReference>
<evidence type="ECO:0000256" key="3">
    <source>
        <dbReference type="ARBA" id="ARBA00023004"/>
    </source>
</evidence>
<keyword evidence="3" id="KW-0408">Iron</keyword>
<gene>
    <name evidence="5" type="ORF">METZ01_LOCUS97067</name>
</gene>
<keyword evidence="2" id="KW-0479">Metal-binding</keyword>
<dbReference type="Gene3D" id="2.60.120.650">
    <property type="entry name" value="Cupin"/>
    <property type="match status" value="1"/>
</dbReference>
<dbReference type="GO" id="GO:0032453">
    <property type="term" value="F:histone H3K4 demethylase activity"/>
    <property type="evidence" value="ECO:0007669"/>
    <property type="project" value="TreeGrafter"/>
</dbReference>